<organism evidence="3 4">
    <name type="scientific">Candidatus Woesebacteria bacterium RIFCSPHIGHO2_12_FULL_41_24</name>
    <dbReference type="NCBI Taxonomy" id="1802510"/>
    <lineage>
        <taxon>Bacteria</taxon>
        <taxon>Candidatus Woeseibacteriota</taxon>
    </lineage>
</organism>
<evidence type="ECO:0000313" key="4">
    <source>
        <dbReference type="Proteomes" id="UP000178603"/>
    </source>
</evidence>
<evidence type="ECO:0000259" key="1">
    <source>
        <dbReference type="Pfam" id="PF00534"/>
    </source>
</evidence>
<comment type="caution">
    <text evidence="3">The sequence shown here is derived from an EMBL/GenBank/DDBJ whole genome shotgun (WGS) entry which is preliminary data.</text>
</comment>
<dbReference type="Pfam" id="PF13439">
    <property type="entry name" value="Glyco_transf_4"/>
    <property type="match status" value="1"/>
</dbReference>
<name>A0A1F8AVN0_9BACT</name>
<dbReference type="Proteomes" id="UP000178603">
    <property type="component" value="Unassembled WGS sequence"/>
</dbReference>
<feature type="domain" description="Glycosyltransferase subfamily 4-like N-terminal" evidence="2">
    <location>
        <begin position="12"/>
        <end position="189"/>
    </location>
</feature>
<sequence>MFGWELPPFNSGGLGEACYRLTKALVAKGVGITFVLPKRQDINLDFMNVIFADLPEVGEAYTICCESDTKGRKPVSMTDAAVMYAQKASLIATKYPHDVIHSHDWFTYPAGIAAKRVSGKPFIAHIHSSEYDRTGGNGANKQVWEFERMGLLEADRVIANSKYMKGIVVREYGVDPGKIDVVYNAVDRESVKPKGEVSLGLEKLKEIGYKIVLFLGRITLQKGPEYFLLAAKKVLEADSKFVFVVVGNGDMYEKMIMDSARFGIAKNVIFAGFLRGEQRNKVIDICDVYVMPSVSEPFGITALEAASLGKVVIISKQSGVSEVLKGALKVDFWDTDEMANKILASLRYKPLAGLISKIARSDVDRLTWEVSADKCINVYKSLES</sequence>
<dbReference type="InterPro" id="IPR028098">
    <property type="entry name" value="Glyco_trans_4-like_N"/>
</dbReference>
<reference evidence="3 4" key="1">
    <citation type="journal article" date="2016" name="Nat. Commun.">
        <title>Thousands of microbial genomes shed light on interconnected biogeochemical processes in an aquifer system.</title>
        <authorList>
            <person name="Anantharaman K."/>
            <person name="Brown C.T."/>
            <person name="Hug L.A."/>
            <person name="Sharon I."/>
            <person name="Castelle C.J."/>
            <person name="Probst A.J."/>
            <person name="Thomas B.C."/>
            <person name="Singh A."/>
            <person name="Wilkins M.J."/>
            <person name="Karaoz U."/>
            <person name="Brodie E.L."/>
            <person name="Williams K.H."/>
            <person name="Hubbard S.S."/>
            <person name="Banfield J.F."/>
        </authorList>
    </citation>
    <scope>NUCLEOTIDE SEQUENCE [LARGE SCALE GENOMIC DNA]</scope>
</reference>
<dbReference type="AlphaFoldDB" id="A0A1F8AVN0"/>
<accession>A0A1F8AVN0</accession>
<dbReference type="GO" id="GO:0016757">
    <property type="term" value="F:glycosyltransferase activity"/>
    <property type="evidence" value="ECO:0007669"/>
    <property type="project" value="InterPro"/>
</dbReference>
<protein>
    <recommendedName>
        <fullName evidence="5">4-alpha-glucanotransferase</fullName>
    </recommendedName>
</protein>
<evidence type="ECO:0008006" key="5">
    <source>
        <dbReference type="Google" id="ProtNLM"/>
    </source>
</evidence>
<dbReference type="EMBL" id="MGGW01000004">
    <property type="protein sequence ID" value="OGM55308.1"/>
    <property type="molecule type" value="Genomic_DNA"/>
</dbReference>
<dbReference type="PANTHER" id="PTHR45947">
    <property type="entry name" value="SULFOQUINOVOSYL TRANSFERASE SQD2"/>
    <property type="match status" value="1"/>
</dbReference>
<dbReference type="PANTHER" id="PTHR45947:SF3">
    <property type="entry name" value="SULFOQUINOVOSYL TRANSFERASE SQD2"/>
    <property type="match status" value="1"/>
</dbReference>
<feature type="domain" description="Glycosyl transferase family 1" evidence="1">
    <location>
        <begin position="208"/>
        <end position="342"/>
    </location>
</feature>
<evidence type="ECO:0000259" key="2">
    <source>
        <dbReference type="Pfam" id="PF13439"/>
    </source>
</evidence>
<gene>
    <name evidence="3" type="ORF">A3E44_03430</name>
</gene>
<evidence type="ECO:0000313" key="3">
    <source>
        <dbReference type="EMBL" id="OGM55308.1"/>
    </source>
</evidence>
<dbReference type="CDD" id="cd03801">
    <property type="entry name" value="GT4_PimA-like"/>
    <property type="match status" value="1"/>
</dbReference>
<dbReference type="InterPro" id="IPR050194">
    <property type="entry name" value="Glycosyltransferase_grp1"/>
</dbReference>
<dbReference type="Pfam" id="PF00534">
    <property type="entry name" value="Glycos_transf_1"/>
    <property type="match status" value="1"/>
</dbReference>
<dbReference type="InterPro" id="IPR001296">
    <property type="entry name" value="Glyco_trans_1"/>
</dbReference>
<proteinExistence type="predicted"/>
<dbReference type="Gene3D" id="3.40.50.2000">
    <property type="entry name" value="Glycogen Phosphorylase B"/>
    <property type="match status" value="2"/>
</dbReference>
<dbReference type="SUPFAM" id="SSF53756">
    <property type="entry name" value="UDP-Glycosyltransferase/glycogen phosphorylase"/>
    <property type="match status" value="1"/>
</dbReference>